<dbReference type="AlphaFoldDB" id="A0A101MLC4"/>
<accession>A0A101MLC4</accession>
<evidence type="ECO:0000313" key="1">
    <source>
        <dbReference type="EMBL" id="KUM62614.1"/>
    </source>
</evidence>
<reference evidence="1 2" key="1">
    <citation type="submission" date="2015-10" db="EMBL/GenBank/DDBJ databases">
        <title>Genome sequencing of Penicillium freii.</title>
        <authorList>
            <person name="Nguyen H.D."/>
            <person name="Visagie C.M."/>
            <person name="Seifert K.A."/>
        </authorList>
    </citation>
    <scope>NUCLEOTIDE SEQUENCE [LARGE SCALE GENOMIC DNA]</scope>
    <source>
        <strain evidence="1 2">DAOM 242723</strain>
    </source>
</reference>
<comment type="caution">
    <text evidence="1">The sequence shown here is derived from an EMBL/GenBank/DDBJ whole genome shotgun (WGS) entry which is preliminary data.</text>
</comment>
<dbReference type="EMBL" id="LLXE01000095">
    <property type="protein sequence ID" value="KUM62614.1"/>
    <property type="molecule type" value="Genomic_DNA"/>
</dbReference>
<name>A0A101MLC4_PENFR</name>
<keyword evidence="2" id="KW-1185">Reference proteome</keyword>
<evidence type="ECO:0000313" key="2">
    <source>
        <dbReference type="Proteomes" id="UP000055045"/>
    </source>
</evidence>
<organism evidence="1 2">
    <name type="scientific">Penicillium freii</name>
    <dbReference type="NCBI Taxonomy" id="48697"/>
    <lineage>
        <taxon>Eukaryota</taxon>
        <taxon>Fungi</taxon>
        <taxon>Dikarya</taxon>
        <taxon>Ascomycota</taxon>
        <taxon>Pezizomycotina</taxon>
        <taxon>Eurotiomycetes</taxon>
        <taxon>Eurotiomycetidae</taxon>
        <taxon>Eurotiales</taxon>
        <taxon>Aspergillaceae</taxon>
        <taxon>Penicillium</taxon>
    </lineage>
</organism>
<gene>
    <name evidence="1" type="ORF">ACN42_g4470</name>
</gene>
<sequence length="78" mass="8843">MYSTGVKYIELKVSQKSSKQKLLMSCSIAGSNRRWCLWPVPRPSEVTTLRSSCSSHLSPRLSPLASQPNSFLDFMFLF</sequence>
<dbReference type="Proteomes" id="UP000055045">
    <property type="component" value="Unassembled WGS sequence"/>
</dbReference>
<proteinExistence type="predicted"/>
<protein>
    <submittedName>
        <fullName evidence="1">Uncharacterized protein</fullName>
    </submittedName>
</protein>